<dbReference type="RefSeq" id="WP_002650455.1">
    <property type="nucleotide sequence ID" value="NZ_CH672376.1"/>
</dbReference>
<organism evidence="1 2">
    <name type="scientific">Blastopirellula marina DSM 3645</name>
    <dbReference type="NCBI Taxonomy" id="314230"/>
    <lineage>
        <taxon>Bacteria</taxon>
        <taxon>Pseudomonadati</taxon>
        <taxon>Planctomycetota</taxon>
        <taxon>Planctomycetia</taxon>
        <taxon>Pirellulales</taxon>
        <taxon>Pirellulaceae</taxon>
        <taxon>Blastopirellula</taxon>
    </lineage>
</organism>
<evidence type="ECO:0000313" key="1">
    <source>
        <dbReference type="EMBL" id="EAQ80895.1"/>
    </source>
</evidence>
<dbReference type="AlphaFoldDB" id="A3ZRX3"/>
<proteinExistence type="predicted"/>
<accession>A3ZRX3</accession>
<sequence length="131" mass="14213">MRSASMLLTAVVLSCGCQSSYHFEGPTVENFDGQLLAAGKPVSFEPGQQVTLQLKFHGNGESFGVPIQPDGKFDIGWMPIGKYSGVLEYAPIGKDGNKRGGQPIRHSLPQTFEIVEGQTEYAVDLGKNWKP</sequence>
<evidence type="ECO:0000313" key="2">
    <source>
        <dbReference type="Proteomes" id="UP000004358"/>
    </source>
</evidence>
<dbReference type="HOGENOM" id="CLU_1923524_0_0_0"/>
<dbReference type="Proteomes" id="UP000004358">
    <property type="component" value="Unassembled WGS sequence"/>
</dbReference>
<dbReference type="EMBL" id="AANZ01000007">
    <property type="protein sequence ID" value="EAQ80895.1"/>
    <property type="molecule type" value="Genomic_DNA"/>
</dbReference>
<gene>
    <name evidence="1" type="ORF">DSM3645_12781</name>
</gene>
<dbReference type="PROSITE" id="PS51257">
    <property type="entry name" value="PROKAR_LIPOPROTEIN"/>
    <property type="match status" value="1"/>
</dbReference>
<reference evidence="1 2" key="1">
    <citation type="submission" date="2006-02" db="EMBL/GenBank/DDBJ databases">
        <authorList>
            <person name="Amann R."/>
            <person name="Ferriera S."/>
            <person name="Johnson J."/>
            <person name="Kravitz S."/>
            <person name="Halpern A."/>
            <person name="Remington K."/>
            <person name="Beeson K."/>
            <person name="Tran B."/>
            <person name="Rogers Y.-H."/>
            <person name="Friedman R."/>
            <person name="Venter J.C."/>
        </authorList>
    </citation>
    <scope>NUCLEOTIDE SEQUENCE [LARGE SCALE GENOMIC DNA]</scope>
    <source>
        <strain evidence="1 2">DSM 3645</strain>
    </source>
</reference>
<protein>
    <submittedName>
        <fullName evidence="1">Uncharacterized protein</fullName>
    </submittedName>
</protein>
<comment type="caution">
    <text evidence="1">The sequence shown here is derived from an EMBL/GenBank/DDBJ whole genome shotgun (WGS) entry which is preliminary data.</text>
</comment>
<name>A3ZRX3_9BACT</name>